<dbReference type="InterPro" id="IPR051283">
    <property type="entry name" value="Sec_Metabolite_Acyltrans"/>
</dbReference>
<dbReference type="Proteomes" id="UP000323000">
    <property type="component" value="Chromosome 6"/>
</dbReference>
<proteinExistence type="predicted"/>
<accession>A0A5C7HSY8</accession>
<dbReference type="PANTHER" id="PTHR31896">
    <property type="entry name" value="FAMILY REGULATORY PROTEIN, PUTATIVE (AFU_ORTHOLOGUE AFUA_3G14730)-RELATED"/>
    <property type="match status" value="1"/>
</dbReference>
<feature type="domain" description="Retroviral polymerase SH3-like" evidence="2">
    <location>
        <begin position="49"/>
        <end position="112"/>
    </location>
</feature>
<evidence type="ECO:0000313" key="4">
    <source>
        <dbReference type="Proteomes" id="UP000323000"/>
    </source>
</evidence>
<dbReference type="InterPro" id="IPR057670">
    <property type="entry name" value="SH3_retrovirus"/>
</dbReference>
<gene>
    <name evidence="3" type="ORF">EZV62_013979</name>
</gene>
<comment type="caution">
    <text evidence="3">The sequence shown here is derived from an EMBL/GenBank/DDBJ whole genome shotgun (WGS) entry which is preliminary data.</text>
</comment>
<dbReference type="OrthoDB" id="1862401at2759"/>
<keyword evidence="4" id="KW-1185">Reference proteome</keyword>
<dbReference type="Gene3D" id="3.30.559.10">
    <property type="entry name" value="Chloramphenicol acetyltransferase-like domain"/>
    <property type="match status" value="2"/>
</dbReference>
<dbReference type="PANTHER" id="PTHR31896:SF43">
    <property type="entry name" value="PROTEIN ENHANCED PSEUDOMONAS SUSCEPTIBILITY 1"/>
    <property type="match status" value="1"/>
</dbReference>
<dbReference type="Pfam" id="PF25597">
    <property type="entry name" value="SH3_retrovirus"/>
    <property type="match status" value="1"/>
</dbReference>
<evidence type="ECO:0000259" key="2">
    <source>
        <dbReference type="Pfam" id="PF25597"/>
    </source>
</evidence>
<keyword evidence="1" id="KW-0808">Transferase</keyword>
<dbReference type="InterPro" id="IPR023213">
    <property type="entry name" value="CAT-like_dom_sf"/>
</dbReference>
<evidence type="ECO:0000256" key="1">
    <source>
        <dbReference type="ARBA" id="ARBA00022679"/>
    </source>
</evidence>
<dbReference type="SUPFAM" id="SSF53098">
    <property type="entry name" value="Ribonuclease H-like"/>
    <property type="match status" value="1"/>
</dbReference>
<protein>
    <recommendedName>
        <fullName evidence="2">Retroviral polymerase SH3-like domain-containing protein</fullName>
    </recommendedName>
</protein>
<name>A0A5C7HSY8_9ROSI</name>
<dbReference type="GO" id="GO:0016740">
    <property type="term" value="F:transferase activity"/>
    <property type="evidence" value="ECO:0007669"/>
    <property type="project" value="UniProtKB-KW"/>
</dbReference>
<sequence length="514" mass="57873">MPKSFWAEAVLCAVYLLNRCPTKSLDTKTPQEAWSSHKPSVSHLRVFGSIAYIKVPEARRTKLEDKGEKCILVGYGDRTMGYRLYNPITKKVIFSRDVIFEENESWNWDQTKASRSAEYDAPLPIERDFSDMMPRGTRSLEDLYENTEQVEEDITLYCRLATIEHGDETVSFFVDCNNAGAEFVHAVADGVSVSDIIEQTYVPDHIVSSFFPLNGKSRNNKGTSKPLLTVQVTELVDGIFIGCTINHAVIDGTSFWHFFNSWSEFSRGFDSLSKPPVLERWFLTDTDSPIRIPFFKKEQLHGTFIPPPLKQRVFPFTAESIVKLKAKANAEIGTHKISSLQALLSNLWRSAVRNKQLDPDEETIFQMVIGVRSRLQPPLPQQYLGNAIQGSNITMKAGELLEQGLGYVALQMNETVSMHTEEKLRNHLESWRENPKIPTVLDLPSNCFLLSSSPRHNVYGNDFGWGRPIEVRCGPGNMFDGLIAIFPGAEEGSVDIQACLSSETLQGMGKDAEF</sequence>
<dbReference type="EMBL" id="VAHF01000006">
    <property type="protein sequence ID" value="TXG59406.1"/>
    <property type="molecule type" value="Genomic_DNA"/>
</dbReference>
<dbReference type="Pfam" id="PF02458">
    <property type="entry name" value="Transferase"/>
    <property type="match status" value="1"/>
</dbReference>
<reference evidence="4" key="1">
    <citation type="journal article" date="2019" name="Gigascience">
        <title>De novo genome assembly of the endangered Acer yangbiense, a plant species with extremely small populations endemic to Yunnan Province, China.</title>
        <authorList>
            <person name="Yang J."/>
            <person name="Wariss H.M."/>
            <person name="Tao L."/>
            <person name="Zhang R."/>
            <person name="Yun Q."/>
            <person name="Hollingsworth P."/>
            <person name="Dao Z."/>
            <person name="Luo G."/>
            <person name="Guo H."/>
            <person name="Ma Y."/>
            <person name="Sun W."/>
        </authorList>
    </citation>
    <scope>NUCLEOTIDE SEQUENCE [LARGE SCALE GENOMIC DNA]</scope>
    <source>
        <strain evidence="4">cv. Malutang</strain>
    </source>
</reference>
<evidence type="ECO:0000313" key="3">
    <source>
        <dbReference type="EMBL" id="TXG59406.1"/>
    </source>
</evidence>
<dbReference type="InterPro" id="IPR012337">
    <property type="entry name" value="RNaseH-like_sf"/>
</dbReference>
<dbReference type="AlphaFoldDB" id="A0A5C7HSY8"/>
<organism evidence="3 4">
    <name type="scientific">Acer yangbiense</name>
    <dbReference type="NCBI Taxonomy" id="1000413"/>
    <lineage>
        <taxon>Eukaryota</taxon>
        <taxon>Viridiplantae</taxon>
        <taxon>Streptophyta</taxon>
        <taxon>Embryophyta</taxon>
        <taxon>Tracheophyta</taxon>
        <taxon>Spermatophyta</taxon>
        <taxon>Magnoliopsida</taxon>
        <taxon>eudicotyledons</taxon>
        <taxon>Gunneridae</taxon>
        <taxon>Pentapetalae</taxon>
        <taxon>rosids</taxon>
        <taxon>malvids</taxon>
        <taxon>Sapindales</taxon>
        <taxon>Sapindaceae</taxon>
        <taxon>Hippocastanoideae</taxon>
        <taxon>Acereae</taxon>
        <taxon>Acer</taxon>
    </lineage>
</organism>